<name>A0A1G1XS16_9BACT</name>
<sequence>MRKKKSQMDFWLSIIIAFLIIFVVSQLLAQLDTLIRFPLINKDFSALNIFEVKAANAASAEAIKMIDSGSQLELLPGEAVKYSVGFKNLGKKIWKKSGTGKIELKRKDSKSLAFKAALNDKENKPGQIGYFDCTLKAPAKTGTFKYKFLLAKNGKEIVKGSEFQITIKVVNKKSSQIVSNTAIINQPIITASSQTNDLTKPMGLAEICLGLGKQKFKAATLDQRLVDECLKIGIRVTDEGVSYVNPANQPVQQTATYPAPTPAPNITPTPVIVPTPTPNPTPTPTVPNPAPISSSNGPLVRIGLYSTSAPIIITANTDYKILDKNKSILAVLSAGIKATVSFNFSTQTYTFTANGTNLSTSSYLRLESVNTNNVFEIVSLEQRPAWNLSLNDNKYLGALEVRYSPNTGKLWMINELEMENYLKGLAETSNDSPLEYQKALVTAARTYAMYHYNRGTKHAAEYFTLDATYDQVYKGYNSQIRLTKVSQAVEETKGQVVTYNGEVVVTPYFSYSDGRTRNWQDVWGGSPKPWCVSVTEPAGYDKTTMYGHGVGLSAHGALHLAVYYNYTFDQILKYYYTGIELKKIY</sequence>
<dbReference type="Pfam" id="PF08486">
    <property type="entry name" value="SpoIID"/>
    <property type="match status" value="1"/>
</dbReference>
<evidence type="ECO:0000313" key="2">
    <source>
        <dbReference type="EMBL" id="OGY42818.1"/>
    </source>
</evidence>
<dbReference type="InterPro" id="IPR013783">
    <property type="entry name" value="Ig-like_fold"/>
</dbReference>
<dbReference type="EMBL" id="MHIA01000006">
    <property type="protein sequence ID" value="OGY42818.1"/>
    <property type="molecule type" value="Genomic_DNA"/>
</dbReference>
<dbReference type="Proteomes" id="UP000176260">
    <property type="component" value="Unassembled WGS sequence"/>
</dbReference>
<proteinExistence type="predicted"/>
<dbReference type="InterPro" id="IPR013486">
    <property type="entry name" value="SpoIID/LytB"/>
</dbReference>
<dbReference type="GO" id="GO:0030435">
    <property type="term" value="P:sporulation resulting in formation of a cellular spore"/>
    <property type="evidence" value="ECO:0007669"/>
    <property type="project" value="InterPro"/>
</dbReference>
<dbReference type="AlphaFoldDB" id="A0A1G1XS16"/>
<accession>A0A1G1XS16</accession>
<evidence type="ECO:0000313" key="3">
    <source>
        <dbReference type="Proteomes" id="UP000176260"/>
    </source>
</evidence>
<protein>
    <recommendedName>
        <fullName evidence="1">Sporulation stage II protein D amidase enhancer LytB N-terminal domain-containing protein</fullName>
    </recommendedName>
</protein>
<feature type="domain" description="Sporulation stage II protein D amidase enhancer LytB N-terminal" evidence="1">
    <location>
        <begin position="408"/>
        <end position="499"/>
    </location>
</feature>
<comment type="caution">
    <text evidence="2">The sequence shown here is derived from an EMBL/GenBank/DDBJ whole genome shotgun (WGS) entry which is preliminary data.</text>
</comment>
<gene>
    <name evidence="2" type="ORF">A2Y67_03795</name>
</gene>
<dbReference type="Gene3D" id="2.60.40.10">
    <property type="entry name" value="Immunoglobulins"/>
    <property type="match status" value="1"/>
</dbReference>
<dbReference type="InterPro" id="IPR013693">
    <property type="entry name" value="SpoIID/LytB_N"/>
</dbReference>
<evidence type="ECO:0000259" key="1">
    <source>
        <dbReference type="Pfam" id="PF08486"/>
    </source>
</evidence>
<organism evidence="2 3">
    <name type="scientific">Candidatus Buchananbacteria bacterium RBG_13_39_9</name>
    <dbReference type="NCBI Taxonomy" id="1797531"/>
    <lineage>
        <taxon>Bacteria</taxon>
        <taxon>Candidatus Buchananiibacteriota</taxon>
    </lineage>
</organism>
<reference evidence="2 3" key="1">
    <citation type="journal article" date="2016" name="Nat. Commun.">
        <title>Thousands of microbial genomes shed light on interconnected biogeochemical processes in an aquifer system.</title>
        <authorList>
            <person name="Anantharaman K."/>
            <person name="Brown C.T."/>
            <person name="Hug L.A."/>
            <person name="Sharon I."/>
            <person name="Castelle C.J."/>
            <person name="Probst A.J."/>
            <person name="Thomas B.C."/>
            <person name="Singh A."/>
            <person name="Wilkins M.J."/>
            <person name="Karaoz U."/>
            <person name="Brodie E.L."/>
            <person name="Williams K.H."/>
            <person name="Hubbard S.S."/>
            <person name="Banfield J.F."/>
        </authorList>
    </citation>
    <scope>NUCLEOTIDE SEQUENCE [LARGE SCALE GENOMIC DNA]</scope>
</reference>
<dbReference type="NCBIfam" id="TIGR02669">
    <property type="entry name" value="SpoIID_LytB"/>
    <property type="match status" value="1"/>
</dbReference>